<dbReference type="InterPro" id="IPR017972">
    <property type="entry name" value="Cyt_P450_CS"/>
</dbReference>
<dbReference type="OrthoDB" id="3945418at2759"/>
<organism evidence="12 13">
    <name type="scientific">Aspergillus ellipticus CBS 707.79</name>
    <dbReference type="NCBI Taxonomy" id="1448320"/>
    <lineage>
        <taxon>Eukaryota</taxon>
        <taxon>Fungi</taxon>
        <taxon>Dikarya</taxon>
        <taxon>Ascomycota</taxon>
        <taxon>Pezizomycotina</taxon>
        <taxon>Eurotiomycetes</taxon>
        <taxon>Eurotiomycetidae</taxon>
        <taxon>Eurotiales</taxon>
        <taxon>Aspergillaceae</taxon>
        <taxon>Aspergillus</taxon>
        <taxon>Aspergillus subgen. Circumdati</taxon>
    </lineage>
</organism>
<dbReference type="PROSITE" id="PS00086">
    <property type="entry name" value="CYTOCHROME_P450"/>
    <property type="match status" value="1"/>
</dbReference>
<proteinExistence type="inferred from homology"/>
<dbReference type="InterPro" id="IPR036396">
    <property type="entry name" value="Cyt_P450_sf"/>
</dbReference>
<dbReference type="VEuPathDB" id="FungiDB:BO71DRAFT_416540"/>
<dbReference type="GO" id="GO:0004497">
    <property type="term" value="F:monooxygenase activity"/>
    <property type="evidence" value="ECO:0007669"/>
    <property type="project" value="UniProtKB-KW"/>
</dbReference>
<dbReference type="EMBL" id="KZ825815">
    <property type="protein sequence ID" value="PYH98107.1"/>
    <property type="molecule type" value="Genomic_DNA"/>
</dbReference>
<gene>
    <name evidence="12" type="ORF">BO71DRAFT_416540</name>
</gene>
<evidence type="ECO:0000256" key="11">
    <source>
        <dbReference type="SAM" id="Phobius"/>
    </source>
</evidence>
<dbReference type="PANTHER" id="PTHR24305:SF157">
    <property type="entry name" value="N-ACETYLTRYPTOPHAN 6-HYDROXYLASE IVOC-RELATED"/>
    <property type="match status" value="1"/>
</dbReference>
<dbReference type="AlphaFoldDB" id="A0A319DVB2"/>
<evidence type="ECO:0000256" key="1">
    <source>
        <dbReference type="ARBA" id="ARBA00001971"/>
    </source>
</evidence>
<dbReference type="SUPFAM" id="SSF48264">
    <property type="entry name" value="Cytochrome P450"/>
    <property type="match status" value="1"/>
</dbReference>
<protein>
    <submittedName>
        <fullName evidence="12">Cytochrome P450</fullName>
    </submittedName>
</protein>
<comment type="cofactor">
    <cofactor evidence="1 8">
        <name>heme</name>
        <dbReference type="ChEBI" id="CHEBI:30413"/>
    </cofactor>
</comment>
<name>A0A319DVB2_9EURO</name>
<evidence type="ECO:0000256" key="9">
    <source>
        <dbReference type="RuleBase" id="RU000461"/>
    </source>
</evidence>
<dbReference type="InterPro" id="IPR050121">
    <property type="entry name" value="Cytochrome_P450_monoxygenase"/>
</dbReference>
<keyword evidence="11" id="KW-0472">Membrane</keyword>
<evidence type="ECO:0000256" key="3">
    <source>
        <dbReference type="ARBA" id="ARBA00022617"/>
    </source>
</evidence>
<dbReference type="PANTHER" id="PTHR24305">
    <property type="entry name" value="CYTOCHROME P450"/>
    <property type="match status" value="1"/>
</dbReference>
<dbReference type="Pfam" id="PF00067">
    <property type="entry name" value="p450"/>
    <property type="match status" value="1"/>
</dbReference>
<dbReference type="InterPro" id="IPR002401">
    <property type="entry name" value="Cyt_P450_E_grp-I"/>
</dbReference>
<dbReference type="PRINTS" id="PR00463">
    <property type="entry name" value="EP450I"/>
</dbReference>
<comment type="similarity">
    <text evidence="2 9">Belongs to the cytochrome P450 family.</text>
</comment>
<dbReference type="CDD" id="cd11062">
    <property type="entry name" value="CYP58-like"/>
    <property type="match status" value="1"/>
</dbReference>
<keyword evidence="13" id="KW-1185">Reference proteome</keyword>
<dbReference type="GO" id="GO:0016705">
    <property type="term" value="F:oxidoreductase activity, acting on paired donors, with incorporation or reduction of molecular oxygen"/>
    <property type="evidence" value="ECO:0007669"/>
    <property type="project" value="InterPro"/>
</dbReference>
<evidence type="ECO:0000256" key="8">
    <source>
        <dbReference type="PIRSR" id="PIRSR602401-1"/>
    </source>
</evidence>
<keyword evidence="3 8" id="KW-0349">Heme</keyword>
<feature type="region of interest" description="Disordered" evidence="10">
    <location>
        <begin position="258"/>
        <end position="277"/>
    </location>
</feature>
<reference evidence="12 13" key="1">
    <citation type="submission" date="2018-02" db="EMBL/GenBank/DDBJ databases">
        <title>The genomes of Aspergillus section Nigri reveals drivers in fungal speciation.</title>
        <authorList>
            <consortium name="DOE Joint Genome Institute"/>
            <person name="Vesth T.C."/>
            <person name="Nybo J."/>
            <person name="Theobald S."/>
            <person name="Brandl J."/>
            <person name="Frisvad J.C."/>
            <person name="Nielsen K.F."/>
            <person name="Lyhne E.K."/>
            <person name="Kogle M.E."/>
            <person name="Kuo A."/>
            <person name="Riley R."/>
            <person name="Clum A."/>
            <person name="Nolan M."/>
            <person name="Lipzen A."/>
            <person name="Salamov A."/>
            <person name="Henrissat B."/>
            <person name="Wiebenga A."/>
            <person name="De vries R.P."/>
            <person name="Grigoriev I.V."/>
            <person name="Mortensen U.H."/>
            <person name="Andersen M.R."/>
            <person name="Baker S.E."/>
        </authorList>
    </citation>
    <scope>NUCLEOTIDE SEQUENCE [LARGE SCALE GENOMIC DNA]</scope>
    <source>
        <strain evidence="12 13">CBS 707.79</strain>
    </source>
</reference>
<evidence type="ECO:0000313" key="13">
    <source>
        <dbReference type="Proteomes" id="UP000247810"/>
    </source>
</evidence>
<feature type="transmembrane region" description="Helical" evidence="11">
    <location>
        <begin position="6"/>
        <end position="27"/>
    </location>
</feature>
<dbReference type="Gene3D" id="1.10.630.10">
    <property type="entry name" value="Cytochrome P450"/>
    <property type="match status" value="1"/>
</dbReference>
<evidence type="ECO:0000256" key="7">
    <source>
        <dbReference type="ARBA" id="ARBA00023033"/>
    </source>
</evidence>
<feature type="binding site" description="axial binding residue" evidence="8">
    <location>
        <position position="449"/>
    </location>
    <ligand>
        <name>heme</name>
        <dbReference type="ChEBI" id="CHEBI:30413"/>
    </ligand>
    <ligandPart>
        <name>Fe</name>
        <dbReference type="ChEBI" id="CHEBI:18248"/>
    </ligandPart>
</feature>
<keyword evidence="5 9" id="KW-0560">Oxidoreductase</keyword>
<dbReference type="GO" id="GO:0020037">
    <property type="term" value="F:heme binding"/>
    <property type="evidence" value="ECO:0007669"/>
    <property type="project" value="InterPro"/>
</dbReference>
<evidence type="ECO:0000256" key="2">
    <source>
        <dbReference type="ARBA" id="ARBA00010617"/>
    </source>
</evidence>
<keyword evidence="11" id="KW-1133">Transmembrane helix</keyword>
<dbReference type="GO" id="GO:0005506">
    <property type="term" value="F:iron ion binding"/>
    <property type="evidence" value="ECO:0007669"/>
    <property type="project" value="InterPro"/>
</dbReference>
<keyword evidence="11" id="KW-0812">Transmembrane</keyword>
<dbReference type="Proteomes" id="UP000247810">
    <property type="component" value="Unassembled WGS sequence"/>
</dbReference>
<dbReference type="STRING" id="1448320.A0A319DVB2"/>
<evidence type="ECO:0000256" key="4">
    <source>
        <dbReference type="ARBA" id="ARBA00022723"/>
    </source>
</evidence>
<keyword evidence="7 9" id="KW-0503">Monooxygenase</keyword>
<sequence length="508" mass="58364">MDLLTFWMACLGLAIALVLQCVYRIYLHPLRHIPGPKLAAMSHLYDFYYNIVHRGQYVMRIVEMHQEYGPIVRVAPDEIHISDPSFYDEIYAPSRRRRDKPGYYIPLGGFPTAEILTLDHDVHRMRRAIISPFFSRRSIQEISDVTRGATTKLMDRLQQFHDEDKIVRLDDAFAAMASDIITYLVYGHSQGFLDSEDFESEIRLLVNEAAATCHINRFIPPLATILRSMPPRWLALFTPGRSKLFIYIAKLFELAGKTPSSPDPAVEDSEAQKRPRHKTVMARLGDPRIPAEERTLNRFQDEGAVFLGGGTETTGSTLTFASYILGTHPDIVQRLRAEVKQVLPTPTSTCTWLELEKLPYLTAFIYETTRLNYGLMLRAGRIAPTETLQYKDYVIPPGTIMSSNTYMIHRDPILFPDCDTFDPERWLQGQKSEELKRYHVTFSKGSRACVGKNLAWNELYFTIAYMVRRFDFEMHNTTAEDMEIVGEAVFPLTRRGQRTVYAKVKPVE</sequence>
<keyword evidence="6 8" id="KW-0408">Iron</keyword>
<dbReference type="PRINTS" id="PR00385">
    <property type="entry name" value="P450"/>
</dbReference>
<evidence type="ECO:0000256" key="5">
    <source>
        <dbReference type="ARBA" id="ARBA00023002"/>
    </source>
</evidence>
<dbReference type="InterPro" id="IPR001128">
    <property type="entry name" value="Cyt_P450"/>
</dbReference>
<evidence type="ECO:0000256" key="6">
    <source>
        <dbReference type="ARBA" id="ARBA00023004"/>
    </source>
</evidence>
<keyword evidence="4 8" id="KW-0479">Metal-binding</keyword>
<accession>A0A319DVB2</accession>
<evidence type="ECO:0000313" key="12">
    <source>
        <dbReference type="EMBL" id="PYH98107.1"/>
    </source>
</evidence>
<evidence type="ECO:0000256" key="10">
    <source>
        <dbReference type="SAM" id="MobiDB-lite"/>
    </source>
</evidence>